<protein>
    <submittedName>
        <fullName evidence="1">Uncharacterized protein</fullName>
    </submittedName>
</protein>
<dbReference type="Proteomes" id="UP000614200">
    <property type="component" value="Unassembled WGS sequence"/>
</dbReference>
<gene>
    <name evidence="1" type="ORF">ISU02_23610</name>
</gene>
<keyword evidence="2" id="KW-1185">Reference proteome</keyword>
<reference evidence="1 2" key="1">
    <citation type="submission" date="2020-11" db="EMBL/GenBank/DDBJ databases">
        <title>Fusibacter basophilias sp. nov.</title>
        <authorList>
            <person name="Qiu D."/>
        </authorList>
    </citation>
    <scope>NUCLEOTIDE SEQUENCE [LARGE SCALE GENOMIC DNA]</scope>
    <source>
        <strain evidence="1 2">Q10-2</strain>
    </source>
</reference>
<evidence type="ECO:0000313" key="1">
    <source>
        <dbReference type="EMBL" id="MBF4696097.1"/>
    </source>
</evidence>
<proteinExistence type="predicted"/>
<evidence type="ECO:0000313" key="2">
    <source>
        <dbReference type="Proteomes" id="UP000614200"/>
    </source>
</evidence>
<organism evidence="1 2">
    <name type="scientific">Fusibacter ferrireducens</name>
    <dbReference type="NCBI Taxonomy" id="2785058"/>
    <lineage>
        <taxon>Bacteria</taxon>
        <taxon>Bacillati</taxon>
        <taxon>Bacillota</taxon>
        <taxon>Clostridia</taxon>
        <taxon>Eubacteriales</taxon>
        <taxon>Eubacteriales Family XII. Incertae Sedis</taxon>
        <taxon>Fusibacter</taxon>
    </lineage>
</organism>
<dbReference type="RefSeq" id="WP_194704332.1">
    <property type="nucleotide sequence ID" value="NZ_JADKNH010000038.1"/>
</dbReference>
<comment type="caution">
    <text evidence="1">The sequence shown here is derived from an EMBL/GenBank/DDBJ whole genome shotgun (WGS) entry which is preliminary data.</text>
</comment>
<sequence length="140" mass="16691">MKRYDYIAAELYGYSYEHYQGKIDVHSRKFTHELPSDAKLLEQAISESWSDEKIAEKLEIDLDRVNDFKEAFKRAVKIVDKGSAYSVFEESIKNTIDVVFEEHEIDNELKEFLLEQLLYRARDYGFLLKEELLLDYDDEF</sequence>
<name>A0ABS0A066_9FIRM</name>
<dbReference type="EMBL" id="JADKNH010000038">
    <property type="protein sequence ID" value="MBF4696097.1"/>
    <property type="molecule type" value="Genomic_DNA"/>
</dbReference>
<accession>A0ABS0A066</accession>